<reference evidence="3 4" key="1">
    <citation type="submission" date="2023-03" db="EMBL/GenBank/DDBJ databases">
        <title>Novel Species.</title>
        <authorList>
            <person name="Ma S."/>
        </authorList>
    </citation>
    <scope>NUCLEOTIDE SEQUENCE [LARGE SCALE GENOMIC DNA]</scope>
    <source>
        <strain evidence="3 4">B11</strain>
    </source>
</reference>
<proteinExistence type="predicted"/>
<sequence>MKTVFLLLAVFWTALFLTITVSAQEELMPVTVLKVPRPHIVLAEVCCNGKMQKVRIKLAGVKPPLGNFTIFEQGKAFLRELVRNQEIYFDFATGHTPEEEIWVGFLYLRCRCEEGEEWILINGELIKEGLAEVDVETAGENQLPYLLSLEEEARNSQKGLWKTRKPESRKNKTEECPSCVR</sequence>
<protein>
    <submittedName>
        <fullName evidence="3">Thermonuclease family protein</fullName>
    </submittedName>
</protein>
<evidence type="ECO:0000313" key="3">
    <source>
        <dbReference type="EMBL" id="WZL75381.1"/>
    </source>
</evidence>
<gene>
    <name evidence="3" type="ORF">QBE54_07225</name>
</gene>
<evidence type="ECO:0000259" key="2">
    <source>
        <dbReference type="Pfam" id="PF00565"/>
    </source>
</evidence>
<feature type="domain" description="TNase-like" evidence="2">
    <location>
        <begin position="74"/>
        <end position="162"/>
    </location>
</feature>
<keyword evidence="4" id="KW-1185">Reference proteome</keyword>
<evidence type="ECO:0000256" key="1">
    <source>
        <dbReference type="SAM" id="MobiDB-lite"/>
    </source>
</evidence>
<evidence type="ECO:0000313" key="4">
    <source>
        <dbReference type="Proteomes" id="UP001461341"/>
    </source>
</evidence>
<dbReference type="RefSeq" id="WP_369017528.1">
    <property type="nucleotide sequence ID" value="NZ_CP121689.1"/>
</dbReference>
<dbReference type="Proteomes" id="UP001461341">
    <property type="component" value="Chromosome"/>
</dbReference>
<dbReference type="SUPFAM" id="SSF50199">
    <property type="entry name" value="Staphylococcal nuclease"/>
    <property type="match status" value="1"/>
</dbReference>
<dbReference type="EMBL" id="CP121689">
    <property type="protein sequence ID" value="WZL75381.1"/>
    <property type="molecule type" value="Genomic_DNA"/>
</dbReference>
<dbReference type="Gene3D" id="2.40.50.90">
    <property type="match status" value="1"/>
</dbReference>
<name>A0ABZ2YB37_9BACT</name>
<organism evidence="3 4">
    <name type="scientific">Thermatribacter velox</name>
    <dbReference type="NCBI Taxonomy" id="3039681"/>
    <lineage>
        <taxon>Bacteria</taxon>
        <taxon>Pseudomonadati</taxon>
        <taxon>Atribacterota</taxon>
        <taxon>Atribacteria</taxon>
        <taxon>Atribacterales</taxon>
        <taxon>Thermatribacteraceae</taxon>
        <taxon>Thermatribacter</taxon>
    </lineage>
</organism>
<dbReference type="InterPro" id="IPR035437">
    <property type="entry name" value="SNase_OB-fold_sf"/>
</dbReference>
<feature type="region of interest" description="Disordered" evidence="1">
    <location>
        <begin position="153"/>
        <end position="181"/>
    </location>
</feature>
<feature type="compositionally biased region" description="Basic and acidic residues" evidence="1">
    <location>
        <begin position="164"/>
        <end position="175"/>
    </location>
</feature>
<accession>A0ABZ2YB37</accession>
<dbReference type="Pfam" id="PF00565">
    <property type="entry name" value="SNase"/>
    <property type="match status" value="1"/>
</dbReference>
<dbReference type="InterPro" id="IPR016071">
    <property type="entry name" value="Staphylococal_nuclease_OB-fold"/>
</dbReference>